<dbReference type="InterPro" id="IPR001584">
    <property type="entry name" value="Integrase_cat-core"/>
</dbReference>
<dbReference type="GO" id="GO:0015074">
    <property type="term" value="P:DNA integration"/>
    <property type="evidence" value="ECO:0007669"/>
    <property type="project" value="InterPro"/>
</dbReference>
<accession>A0A271J0P6</accession>
<dbReference type="Pfam" id="PF13333">
    <property type="entry name" value="rve_2"/>
    <property type="match status" value="1"/>
</dbReference>
<comment type="caution">
    <text evidence="2">The sequence shown here is derived from an EMBL/GenBank/DDBJ whole genome shotgun (WGS) entry which is preliminary data.</text>
</comment>
<keyword evidence="3" id="KW-1185">Reference proteome</keyword>
<feature type="domain" description="Integrase catalytic" evidence="1">
    <location>
        <begin position="13"/>
        <end position="48"/>
    </location>
</feature>
<name>A0A271J0P6_9BACT</name>
<proteinExistence type="predicted"/>
<sequence>MEGIQKNHRVVVTLKSEAIHDHRFETQAEVRSALFDYLETLYSTRRRHASHGFLVLVAHDDRHHQRQALRLAA</sequence>
<evidence type="ECO:0000313" key="3">
    <source>
        <dbReference type="Proteomes" id="UP000216339"/>
    </source>
</evidence>
<dbReference type="AlphaFoldDB" id="A0A271J0P6"/>
<dbReference type="EMBL" id="MQWD01000001">
    <property type="protein sequence ID" value="PAP77076.1"/>
    <property type="molecule type" value="Genomic_DNA"/>
</dbReference>
<evidence type="ECO:0000259" key="1">
    <source>
        <dbReference type="Pfam" id="PF13333"/>
    </source>
</evidence>
<protein>
    <recommendedName>
        <fullName evidence="1">Integrase catalytic domain-containing protein</fullName>
    </recommendedName>
</protein>
<organism evidence="2 3">
    <name type="scientific">Rubrivirga marina</name>
    <dbReference type="NCBI Taxonomy" id="1196024"/>
    <lineage>
        <taxon>Bacteria</taxon>
        <taxon>Pseudomonadati</taxon>
        <taxon>Rhodothermota</taxon>
        <taxon>Rhodothermia</taxon>
        <taxon>Rhodothermales</taxon>
        <taxon>Rubricoccaceae</taxon>
        <taxon>Rubrivirga</taxon>
    </lineage>
</organism>
<evidence type="ECO:0000313" key="2">
    <source>
        <dbReference type="EMBL" id="PAP77076.1"/>
    </source>
</evidence>
<gene>
    <name evidence="2" type="ORF">BSZ37_11885</name>
</gene>
<reference evidence="2 3" key="1">
    <citation type="submission" date="2016-11" db="EMBL/GenBank/DDBJ databases">
        <title>Study of marine rhodopsin-containing bacteria.</title>
        <authorList>
            <person name="Yoshizawa S."/>
            <person name="Kumagai Y."/>
            <person name="Kogure K."/>
        </authorList>
    </citation>
    <scope>NUCLEOTIDE SEQUENCE [LARGE SCALE GENOMIC DNA]</scope>
    <source>
        <strain evidence="2 3">SAORIC-28</strain>
    </source>
</reference>
<dbReference type="Proteomes" id="UP000216339">
    <property type="component" value="Unassembled WGS sequence"/>
</dbReference>